<keyword evidence="1" id="KW-0175">Coiled coil</keyword>
<evidence type="ECO:0008006" key="5">
    <source>
        <dbReference type="Google" id="ProtNLM"/>
    </source>
</evidence>
<feature type="transmembrane region" description="Helical" evidence="2">
    <location>
        <begin position="97"/>
        <end position="114"/>
    </location>
</feature>
<dbReference type="KEGG" id="vpo:Kpol_1018p141"/>
<dbReference type="OrthoDB" id="4158994at2759"/>
<proteinExistence type="predicted"/>
<evidence type="ECO:0000256" key="2">
    <source>
        <dbReference type="SAM" id="Phobius"/>
    </source>
</evidence>
<evidence type="ECO:0000313" key="3">
    <source>
        <dbReference type="EMBL" id="EDO19603.1"/>
    </source>
</evidence>
<dbReference type="Proteomes" id="UP000000267">
    <property type="component" value="Unassembled WGS sequence"/>
</dbReference>
<dbReference type="AlphaFoldDB" id="A7TDY3"/>
<sequence length="764" mass="88686">MKIANSYRLLDTFALFLIFYNFNNFYLVILLSFFIIASVVKNFIAHVFIVLFLSKRPSKVDFTLSKERLRDRNCLFYSLIVTLITSTLLRYYFNSYFYIPVKVFAISIVSSSMINEPRNRIYIAFLCFCSFLLFTYLENLPIVKLTLLSLQRKSLVYKYVSTAISTDFHFSGFNFLNFGNNHWIHYENLLQFTLCCNIIVSQILKDLFRKSSSSSSGESRIELTEPIFESNIKDFKFYEPNVTNYNSQAVSTTAFSTISNSMNEETNTWKNKFFELLVTSDDHKENEIAGVITETSNLENFIRHLFQWKKNYLISPLWSMFVTLKATNFEKKYLKEVTTAKNLNTGSTTSNNDDLSPTFSASSIEETSNLQNKSLFDNSLDVNNMELIVQTASDDYDQLNLISSNENIFSRGENEYKICITDIGSHSITFHIENLSEGQLIVLVNGVIWSEVSCALIFEREFEQFVVVNGLVPSCSYDIQFINRLNQTDDHLISDIVVRTRSLKIPHEDFDNNIPESSSINENESLENIDFSFPSYYHRKFLSPLLTLKHSVLTTNTNLSEERIKLKKTKKEINKKLNTLRQEIDHIKSKMNQNALNDEKSTSKIDGLKTTLQQNEALTIKLETQLKALTDKELQLESDHLKQKDQHLKRSLEYSKLEESLKEKLAVENKQLTKLQTEYNQLASRNERLTAMHDKLMKEVSKTSEESESLKNQFIQLRESDRQRRKELRAQTANEFELAIKGLEQDISRLESENSNMKMLMTGY</sequence>
<evidence type="ECO:0000313" key="4">
    <source>
        <dbReference type="Proteomes" id="UP000000267"/>
    </source>
</evidence>
<feature type="transmembrane region" description="Helical" evidence="2">
    <location>
        <begin position="74"/>
        <end position="91"/>
    </location>
</feature>
<dbReference type="EMBL" id="DS480378">
    <property type="protein sequence ID" value="EDO19603.1"/>
    <property type="molecule type" value="Genomic_DNA"/>
</dbReference>
<keyword evidence="2" id="KW-0472">Membrane</keyword>
<dbReference type="STRING" id="436907.A7TDY3"/>
<feature type="transmembrane region" description="Helical" evidence="2">
    <location>
        <begin position="121"/>
        <end position="137"/>
    </location>
</feature>
<evidence type="ECO:0000256" key="1">
    <source>
        <dbReference type="SAM" id="Coils"/>
    </source>
</evidence>
<name>A7TDY3_VANPO</name>
<dbReference type="OMA" id="CSYDIQF"/>
<gene>
    <name evidence="3" type="ORF">Kpol_1018p141</name>
</gene>
<feature type="coiled-coil region" evidence="1">
    <location>
        <begin position="658"/>
        <end position="760"/>
    </location>
</feature>
<dbReference type="RefSeq" id="XP_001647461.1">
    <property type="nucleotide sequence ID" value="XM_001647411.1"/>
</dbReference>
<dbReference type="eggNOG" id="ENOG502QSPS">
    <property type="taxonomic scope" value="Eukaryota"/>
</dbReference>
<dbReference type="PhylomeDB" id="A7TDY3"/>
<dbReference type="InParanoid" id="A7TDY3"/>
<keyword evidence="2" id="KW-0812">Transmembrane</keyword>
<feature type="transmembrane region" description="Helical" evidence="2">
    <location>
        <begin position="25"/>
        <end position="53"/>
    </location>
</feature>
<keyword evidence="4" id="KW-1185">Reference proteome</keyword>
<dbReference type="HOGENOM" id="CLU_013934_0_0_1"/>
<dbReference type="GeneID" id="5547967"/>
<dbReference type="FunCoup" id="A7TDY3">
    <property type="interactions" value="68"/>
</dbReference>
<feature type="coiled-coil region" evidence="1">
    <location>
        <begin position="556"/>
        <end position="590"/>
    </location>
</feature>
<protein>
    <recommendedName>
        <fullName evidence="5">Protein NNF2</fullName>
    </recommendedName>
</protein>
<accession>A7TDY3</accession>
<reference evidence="3 4" key="1">
    <citation type="journal article" date="2007" name="Proc. Natl. Acad. Sci. U.S.A.">
        <title>Independent sorting-out of thousands of duplicated gene pairs in two yeast species descended from a whole-genome duplication.</title>
        <authorList>
            <person name="Scannell D.R."/>
            <person name="Frank A.C."/>
            <person name="Conant G.C."/>
            <person name="Byrne K.P."/>
            <person name="Woolfit M."/>
            <person name="Wolfe K.H."/>
        </authorList>
    </citation>
    <scope>NUCLEOTIDE SEQUENCE [LARGE SCALE GENOMIC DNA]</scope>
    <source>
        <strain evidence="4">ATCC 22028 / DSM 70294 / BCRC 21397 / CBS 2163 / NBRC 10782 / NRRL Y-8283 / UCD 57-17</strain>
    </source>
</reference>
<keyword evidence="2" id="KW-1133">Transmembrane helix</keyword>
<organism evidence="4">
    <name type="scientific">Vanderwaltozyma polyspora (strain ATCC 22028 / DSM 70294 / BCRC 21397 / CBS 2163 / NBRC 10782 / NRRL Y-8283 / UCD 57-17)</name>
    <name type="common">Kluyveromyces polysporus</name>
    <dbReference type="NCBI Taxonomy" id="436907"/>
    <lineage>
        <taxon>Eukaryota</taxon>
        <taxon>Fungi</taxon>
        <taxon>Dikarya</taxon>
        <taxon>Ascomycota</taxon>
        <taxon>Saccharomycotina</taxon>
        <taxon>Saccharomycetes</taxon>
        <taxon>Saccharomycetales</taxon>
        <taxon>Saccharomycetaceae</taxon>
        <taxon>Vanderwaltozyma</taxon>
    </lineage>
</organism>